<gene>
    <name evidence="2" type="ORF">BK672_20780</name>
</gene>
<evidence type="ECO:0000256" key="1">
    <source>
        <dbReference type="SAM" id="MobiDB-lite"/>
    </source>
</evidence>
<dbReference type="Pfam" id="PF12306">
    <property type="entry name" value="PixA"/>
    <property type="match status" value="1"/>
</dbReference>
<dbReference type="Gene3D" id="2.60.40.3910">
    <property type="entry name" value="Inclusion body protein"/>
    <property type="match status" value="1"/>
</dbReference>
<proteinExistence type="predicted"/>
<accession>A0A423N3R0</accession>
<dbReference type="EMBL" id="MOBY01000012">
    <property type="protein sequence ID" value="RON92571.1"/>
    <property type="molecule type" value="Genomic_DNA"/>
</dbReference>
<protein>
    <recommendedName>
        <fullName evidence="4">Inclusion body protein</fullName>
    </recommendedName>
</protein>
<name>A0A423N3R0_PSEFL</name>
<dbReference type="Proteomes" id="UP000283650">
    <property type="component" value="Unassembled WGS sequence"/>
</dbReference>
<dbReference type="InterPro" id="IPR038712">
    <property type="entry name" value="PixA-like_sf"/>
</dbReference>
<evidence type="ECO:0000313" key="3">
    <source>
        <dbReference type="Proteomes" id="UP000283650"/>
    </source>
</evidence>
<feature type="region of interest" description="Disordered" evidence="1">
    <location>
        <begin position="115"/>
        <end position="137"/>
    </location>
</feature>
<evidence type="ECO:0000313" key="2">
    <source>
        <dbReference type="EMBL" id="RON92571.1"/>
    </source>
</evidence>
<sequence>MTSEPIPSPSSGVSSAHNVLLIVDAESVLKHYPNPSLDAAAPTSITDGFIFFATGNNPKEIVTNDSSITIQVETGCDLHVRGRSVSLIAEHSVVVYRMTVADSGVLSEPNLQIHTNLTVPAPNPDDPTTPGSRKADDHYWTCTPKKPGDVQCELSFMLVNQQCEVVGYFHWTVDVELEV</sequence>
<dbReference type="AlphaFoldDB" id="A0A423N3R0"/>
<evidence type="ECO:0008006" key="4">
    <source>
        <dbReference type="Google" id="ProtNLM"/>
    </source>
</evidence>
<dbReference type="InterPro" id="IPR021087">
    <property type="entry name" value="Uncharacterised_PixA/AidA"/>
</dbReference>
<organism evidence="2 3">
    <name type="scientific">Pseudomonas fluorescens</name>
    <dbReference type="NCBI Taxonomy" id="294"/>
    <lineage>
        <taxon>Bacteria</taxon>
        <taxon>Pseudomonadati</taxon>
        <taxon>Pseudomonadota</taxon>
        <taxon>Gammaproteobacteria</taxon>
        <taxon>Pseudomonadales</taxon>
        <taxon>Pseudomonadaceae</taxon>
        <taxon>Pseudomonas</taxon>
    </lineage>
</organism>
<reference evidence="2 3" key="1">
    <citation type="submission" date="2016-10" db="EMBL/GenBank/DDBJ databases">
        <title>Comparative genome analysis of multiple Pseudomonas spp. focuses on biocontrol and plant growth promoting traits.</title>
        <authorList>
            <person name="Tao X.-Y."/>
            <person name="Taylor C.G."/>
        </authorList>
    </citation>
    <scope>NUCLEOTIDE SEQUENCE [LARGE SCALE GENOMIC DNA]</scope>
    <source>
        <strain evidence="2 3">2F9</strain>
    </source>
</reference>
<dbReference type="RefSeq" id="WP_123376336.1">
    <property type="nucleotide sequence ID" value="NZ_MOBY01000012.1"/>
</dbReference>
<comment type="caution">
    <text evidence="2">The sequence shown here is derived from an EMBL/GenBank/DDBJ whole genome shotgun (WGS) entry which is preliminary data.</text>
</comment>